<evidence type="ECO:0008006" key="3">
    <source>
        <dbReference type="Google" id="ProtNLM"/>
    </source>
</evidence>
<gene>
    <name evidence="1" type="ORF">F2P58_21415</name>
</gene>
<protein>
    <recommendedName>
        <fullName evidence="3">Tetratricopeptide repeat protein</fullName>
    </recommendedName>
</protein>
<dbReference type="RefSeq" id="WP_150872768.1">
    <property type="nucleotide sequence ID" value="NZ_VWSE01000008.1"/>
</dbReference>
<dbReference type="EMBL" id="VWSE01000008">
    <property type="protein sequence ID" value="KAB0287184.1"/>
    <property type="molecule type" value="Genomic_DNA"/>
</dbReference>
<comment type="caution">
    <text evidence="1">The sequence shown here is derived from an EMBL/GenBank/DDBJ whole genome shotgun (WGS) entry which is preliminary data.</text>
</comment>
<accession>A0A5N3QYA6</accession>
<proteinExistence type="predicted"/>
<organism evidence="1 2">
    <name type="scientific">Vibrio fortis</name>
    <dbReference type="NCBI Taxonomy" id="212667"/>
    <lineage>
        <taxon>Bacteria</taxon>
        <taxon>Pseudomonadati</taxon>
        <taxon>Pseudomonadota</taxon>
        <taxon>Gammaproteobacteria</taxon>
        <taxon>Vibrionales</taxon>
        <taxon>Vibrionaceae</taxon>
        <taxon>Vibrio</taxon>
    </lineage>
</organism>
<name>A0A5N3QYA6_9VIBR</name>
<reference evidence="1 2" key="1">
    <citation type="submission" date="2019-09" db="EMBL/GenBank/DDBJ databases">
        <title>Whole genome sequence of Vibrio fortis.</title>
        <authorList>
            <person name="Das S.K."/>
        </authorList>
    </citation>
    <scope>NUCLEOTIDE SEQUENCE [LARGE SCALE GENOMIC DNA]</scope>
    <source>
        <strain evidence="1 2">AN60</strain>
    </source>
</reference>
<evidence type="ECO:0000313" key="1">
    <source>
        <dbReference type="EMBL" id="KAB0287184.1"/>
    </source>
</evidence>
<dbReference type="AlphaFoldDB" id="A0A5N3QYA6"/>
<evidence type="ECO:0000313" key="2">
    <source>
        <dbReference type="Proteomes" id="UP000326789"/>
    </source>
</evidence>
<sequence>MFFLIACSKETDREDLEYLIKTEQYESVLNLIDDYIEKNNEDELGYYVKAIALINTGQDYSDILPVLDMAFLKSPSDKVEQYSYAMSVMLLQNRYCDESLSIASKVGFNLHNPDSREFSLFAIGYADCVSLSSYKSKSFIINLYERLLLQTTYNYELTESYITYLANINKWDVAEKVVERYNANKPRTKHFNDLLNYLKERSKK</sequence>
<dbReference type="Proteomes" id="UP000326789">
    <property type="component" value="Unassembled WGS sequence"/>
</dbReference>